<gene>
    <name evidence="1" type="ORF">SO802_021595</name>
</gene>
<dbReference type="PANTHER" id="PTHR43327">
    <property type="entry name" value="STOMATIN-LIKE PROTEIN 2, MITOCHONDRIAL"/>
    <property type="match status" value="1"/>
</dbReference>
<dbReference type="Proteomes" id="UP001459277">
    <property type="component" value="Unassembled WGS sequence"/>
</dbReference>
<dbReference type="InterPro" id="IPR050710">
    <property type="entry name" value="Band7/mec-2_domain"/>
</dbReference>
<reference evidence="1 2" key="1">
    <citation type="submission" date="2024-01" db="EMBL/GenBank/DDBJ databases">
        <title>A telomere-to-telomere, gap-free genome of sweet tea (Lithocarpus litseifolius).</title>
        <authorList>
            <person name="Zhou J."/>
        </authorList>
    </citation>
    <scope>NUCLEOTIDE SEQUENCE [LARGE SCALE GENOMIC DNA]</scope>
    <source>
        <strain evidence="1">Zhou-2022a</strain>
        <tissue evidence="1">Leaf</tissue>
    </source>
</reference>
<keyword evidence="2" id="KW-1185">Reference proteome</keyword>
<sequence length="118" mass="13012">MGNISCVFCGCKEQASVGVVERWGWFERLAEPGLHFFNPLVGQCFACYLSTRISSLDVKIETKTKVNAGLECVIGMEDYNDWEVGDVLEAFSSIEKKRTLEEASASMTAAFEGVGIEE</sequence>
<organism evidence="1 2">
    <name type="scientific">Lithocarpus litseifolius</name>
    <dbReference type="NCBI Taxonomy" id="425828"/>
    <lineage>
        <taxon>Eukaryota</taxon>
        <taxon>Viridiplantae</taxon>
        <taxon>Streptophyta</taxon>
        <taxon>Embryophyta</taxon>
        <taxon>Tracheophyta</taxon>
        <taxon>Spermatophyta</taxon>
        <taxon>Magnoliopsida</taxon>
        <taxon>eudicotyledons</taxon>
        <taxon>Gunneridae</taxon>
        <taxon>Pentapetalae</taxon>
        <taxon>rosids</taxon>
        <taxon>fabids</taxon>
        <taxon>Fagales</taxon>
        <taxon>Fagaceae</taxon>
        <taxon>Lithocarpus</taxon>
    </lineage>
</organism>
<evidence type="ECO:0000313" key="2">
    <source>
        <dbReference type="Proteomes" id="UP001459277"/>
    </source>
</evidence>
<dbReference type="SUPFAM" id="SSF50447">
    <property type="entry name" value="Translation proteins"/>
    <property type="match status" value="1"/>
</dbReference>
<evidence type="ECO:0000313" key="1">
    <source>
        <dbReference type="EMBL" id="KAK9996909.1"/>
    </source>
</evidence>
<dbReference type="PANTHER" id="PTHR43327:SF11">
    <property type="entry name" value="HYPERSENSITIVE-INDUCED RESPONSE PROTEIN 4"/>
    <property type="match status" value="1"/>
</dbReference>
<dbReference type="Gene3D" id="2.40.30.10">
    <property type="entry name" value="Translation factors"/>
    <property type="match status" value="1"/>
</dbReference>
<name>A0AAW2CF92_9ROSI</name>
<proteinExistence type="predicted"/>
<dbReference type="InterPro" id="IPR009000">
    <property type="entry name" value="Transl_B-barrel_sf"/>
</dbReference>
<accession>A0AAW2CF92</accession>
<dbReference type="EMBL" id="JAZDWU010000007">
    <property type="protein sequence ID" value="KAK9996909.1"/>
    <property type="molecule type" value="Genomic_DNA"/>
</dbReference>
<dbReference type="AlphaFoldDB" id="A0AAW2CF92"/>
<protein>
    <submittedName>
        <fullName evidence="1">Uncharacterized protein</fullName>
    </submittedName>
</protein>
<comment type="caution">
    <text evidence="1">The sequence shown here is derived from an EMBL/GenBank/DDBJ whole genome shotgun (WGS) entry which is preliminary data.</text>
</comment>